<evidence type="ECO:0000313" key="2">
    <source>
        <dbReference type="Proteomes" id="UP000186609"/>
    </source>
</evidence>
<dbReference type="KEGG" id="rhy:RD110_08645"/>
<keyword evidence="2" id="KW-1185">Reference proteome</keyword>
<proteinExistence type="predicted"/>
<dbReference type="STRING" id="1842727.RD110_08645"/>
<gene>
    <name evidence="1" type="ORF">RD110_08645</name>
</gene>
<evidence type="ECO:0000313" key="1">
    <source>
        <dbReference type="EMBL" id="APW37255.1"/>
    </source>
</evidence>
<protein>
    <submittedName>
        <fullName evidence="1">Uncharacterized protein</fullName>
    </submittedName>
</protein>
<dbReference type="AlphaFoldDB" id="A0A1P8JU49"/>
<name>A0A1P8JU49_9BURK</name>
<reference evidence="1 2" key="1">
    <citation type="submission" date="2017-01" db="EMBL/GenBank/DDBJ databases">
        <authorList>
            <person name="Mah S.A."/>
            <person name="Swanson W.J."/>
            <person name="Moy G.W."/>
            <person name="Vacquier V.D."/>
        </authorList>
    </citation>
    <scope>NUCLEOTIDE SEQUENCE [LARGE SCALE GENOMIC DNA]</scope>
    <source>
        <strain evidence="1 2">DCY110</strain>
    </source>
</reference>
<accession>A0A1P8JU49</accession>
<organism evidence="1 2">
    <name type="scientific">Rhodoferax koreensis</name>
    <dbReference type="NCBI Taxonomy" id="1842727"/>
    <lineage>
        <taxon>Bacteria</taxon>
        <taxon>Pseudomonadati</taxon>
        <taxon>Pseudomonadota</taxon>
        <taxon>Betaproteobacteria</taxon>
        <taxon>Burkholderiales</taxon>
        <taxon>Comamonadaceae</taxon>
        <taxon>Rhodoferax</taxon>
    </lineage>
</organism>
<dbReference type="EMBL" id="CP019236">
    <property type="protein sequence ID" value="APW37255.1"/>
    <property type="molecule type" value="Genomic_DNA"/>
</dbReference>
<sequence length="62" mass="6579">MRRVKALRQPAHGGMQAAVEVEIGIGAGGIRLWRIGIHGVPQGYAGHGVEPLQHKHGHGRTA</sequence>
<dbReference type="Proteomes" id="UP000186609">
    <property type="component" value="Chromosome"/>
</dbReference>